<dbReference type="Gene3D" id="2.60.40.1760">
    <property type="entry name" value="glycosyl hydrolase (family 31)"/>
    <property type="match status" value="1"/>
</dbReference>
<dbReference type="Pfam" id="PF17137">
    <property type="entry name" value="DUF5110"/>
    <property type="match status" value="1"/>
</dbReference>
<dbReference type="GO" id="GO:0005975">
    <property type="term" value="P:carbohydrate metabolic process"/>
    <property type="evidence" value="ECO:0007669"/>
    <property type="project" value="InterPro"/>
</dbReference>
<dbReference type="InterPro" id="IPR013780">
    <property type="entry name" value="Glyco_hydro_b"/>
</dbReference>
<comment type="similarity">
    <text evidence="1 2">Belongs to the glycosyl hydrolase 31 family.</text>
</comment>
<dbReference type="InterPro" id="IPR033403">
    <property type="entry name" value="DUF5110"/>
</dbReference>
<feature type="domain" description="Glycoside hydrolase family 31 TIM barrel" evidence="4">
    <location>
        <begin position="261"/>
        <end position="591"/>
    </location>
</feature>
<dbReference type="InterPro" id="IPR048395">
    <property type="entry name" value="Glyco_hydro_31_C"/>
</dbReference>
<proteinExistence type="inferred from homology"/>
<sequence length="818" mass="90490">MKAMSWALAVALVFAVAGPADAGGWRHLGDAGRVERRADGVVVHSGPARLQVSVHADGVFRVLLAPDGKADGDASWAVVQAAEPAKVTIDETRDAVRVRADGVVAIVHRSPLRVDFVDDAGRALLADDASLPMAWLPGEHGTRVRVWKSMPADEHYYGLGDKAGPLDRRGRAFAMWNSESYGWQGTTDPLYKSIPFFIGLRGGVAYGVFFDNVHRSSFDFGKESDGTLSFGAEDGPLDYYFIAGPQPAQVIERYTALTGRTPLPPLWTLGFQQSRYTYHPESKVREIAKQLRDHRIPSDAIYLDIDYQKGYAPFTVDRAQFPTFEKMIDDLRKDGLRTVLITDLHIKHDPDNDYAAFDSGMRNDAFIRNPDGSLYIGEVWPGDSVFPDFTLTRVRDWWGGLYRDFAAMGAAGYWNDMNEPSVFNVPGNTMSLDAVHRMDDGTTRDHRAIHNVYGMLNARATYEGLLKLQPTQRPFVLTRAAYAGAQRYAATWTGDNTASWFHLAQSTPNLLSLGLSGMAMSGDDIGGFIGSPPPDLLTRWFQLGAFNPVFRNHAATDTRPHEAWVDGPKHEALRRDAIELRYRLMPYLYTAAEENARTGMPIMRPVFLRWPDAEAFYGNDRDFLFGGDLFVAPVVDERLDAHPVSLPPGGWYAFGTSERYVATKTPVKLDPRPSGTPLYARAGAIVPMQALVQHTGETPKGPLELQVYLPDVGSPECRGSLYQDDGESFAYREGAFLRVSYACEVSASSMTLSAHVEHSGFAPWWKAVRVTMFGVSQRPASVRVDGAAVAGWKYDGAAKMLTLDVSDAIRDWKVEVTR</sequence>
<dbReference type="CDD" id="cd14752">
    <property type="entry name" value="GH31_N"/>
    <property type="match status" value="1"/>
</dbReference>
<dbReference type="SUPFAM" id="SSF51445">
    <property type="entry name" value="(Trans)glycosidases"/>
    <property type="match status" value="1"/>
</dbReference>
<dbReference type="InterPro" id="IPR011013">
    <property type="entry name" value="Gal_mutarotase_sf_dom"/>
</dbReference>
<evidence type="ECO:0000259" key="5">
    <source>
        <dbReference type="Pfam" id="PF13802"/>
    </source>
</evidence>
<evidence type="ECO:0000313" key="9">
    <source>
        <dbReference type="Proteomes" id="UP000256829"/>
    </source>
</evidence>
<comment type="caution">
    <text evidence="8">The sequence shown here is derived from an EMBL/GenBank/DDBJ whole genome shotgun (WGS) entry which is preliminary data.</text>
</comment>
<dbReference type="PANTHER" id="PTHR22762">
    <property type="entry name" value="ALPHA-GLUCOSIDASE"/>
    <property type="match status" value="1"/>
</dbReference>
<protein>
    <submittedName>
        <fullName evidence="8">Glycoside hydrolase family 31 protein</fullName>
    </submittedName>
</protein>
<feature type="signal peptide" evidence="3">
    <location>
        <begin position="1"/>
        <end position="22"/>
    </location>
</feature>
<feature type="domain" description="Glycoside hydrolase family 31 N-terminal" evidence="5">
    <location>
        <begin position="50"/>
        <end position="219"/>
    </location>
</feature>
<dbReference type="Pfam" id="PF13802">
    <property type="entry name" value="Gal_mutarotas_2"/>
    <property type="match status" value="1"/>
</dbReference>
<evidence type="ECO:0000259" key="6">
    <source>
        <dbReference type="Pfam" id="PF17137"/>
    </source>
</evidence>
<keyword evidence="3" id="KW-0732">Signal</keyword>
<dbReference type="Gene3D" id="2.60.40.1180">
    <property type="entry name" value="Golgi alpha-mannosidase II"/>
    <property type="match status" value="2"/>
</dbReference>
<evidence type="ECO:0000256" key="3">
    <source>
        <dbReference type="SAM" id="SignalP"/>
    </source>
</evidence>
<gene>
    <name evidence="8" type="ORF">DX912_02470</name>
</gene>
<feature type="domain" description="Glycosyl hydrolase family 31 C-terminal" evidence="7">
    <location>
        <begin position="599"/>
        <end position="686"/>
    </location>
</feature>
<dbReference type="RefSeq" id="WP_115840846.1">
    <property type="nucleotide sequence ID" value="NZ_CP183976.1"/>
</dbReference>
<dbReference type="SUPFAM" id="SSF74650">
    <property type="entry name" value="Galactose mutarotase-like"/>
    <property type="match status" value="1"/>
</dbReference>
<organism evidence="8 9">
    <name type="scientific">Lysobacter soli</name>
    <dbReference type="NCBI Taxonomy" id="453783"/>
    <lineage>
        <taxon>Bacteria</taxon>
        <taxon>Pseudomonadati</taxon>
        <taxon>Pseudomonadota</taxon>
        <taxon>Gammaproteobacteria</taxon>
        <taxon>Lysobacterales</taxon>
        <taxon>Lysobacteraceae</taxon>
        <taxon>Lysobacter</taxon>
    </lineage>
</organism>
<keyword evidence="2 8" id="KW-0378">Hydrolase</keyword>
<dbReference type="PANTHER" id="PTHR22762:SF120">
    <property type="entry name" value="HETEROGLYCAN GLUCOSIDASE 1"/>
    <property type="match status" value="1"/>
</dbReference>
<dbReference type="CDD" id="cd06604">
    <property type="entry name" value="GH31_glucosidase_II_MalA"/>
    <property type="match status" value="1"/>
</dbReference>
<keyword evidence="9" id="KW-1185">Reference proteome</keyword>
<evidence type="ECO:0000313" key="8">
    <source>
        <dbReference type="EMBL" id="RDY69628.1"/>
    </source>
</evidence>
<feature type="domain" description="DUF5110" evidence="6">
    <location>
        <begin position="702"/>
        <end position="771"/>
    </location>
</feature>
<dbReference type="InterPro" id="IPR000322">
    <property type="entry name" value="Glyco_hydro_31_TIM"/>
</dbReference>
<dbReference type="EMBL" id="QTJR01000001">
    <property type="protein sequence ID" value="RDY69628.1"/>
    <property type="molecule type" value="Genomic_DNA"/>
</dbReference>
<keyword evidence="2" id="KW-0326">Glycosidase</keyword>
<dbReference type="Pfam" id="PF21365">
    <property type="entry name" value="Glyco_hydro_31_3rd"/>
    <property type="match status" value="1"/>
</dbReference>
<evidence type="ECO:0000259" key="7">
    <source>
        <dbReference type="Pfam" id="PF21365"/>
    </source>
</evidence>
<dbReference type="InterPro" id="IPR017853">
    <property type="entry name" value="GH"/>
</dbReference>
<dbReference type="Pfam" id="PF01055">
    <property type="entry name" value="Glyco_hydro_31_2nd"/>
    <property type="match status" value="1"/>
</dbReference>
<dbReference type="InterPro" id="IPR025887">
    <property type="entry name" value="Glyco_hydro_31_N_dom"/>
</dbReference>
<evidence type="ECO:0000259" key="4">
    <source>
        <dbReference type="Pfam" id="PF01055"/>
    </source>
</evidence>
<dbReference type="GO" id="GO:0030246">
    <property type="term" value="F:carbohydrate binding"/>
    <property type="evidence" value="ECO:0007669"/>
    <property type="project" value="InterPro"/>
</dbReference>
<feature type="chain" id="PRO_5017674466" evidence="3">
    <location>
        <begin position="23"/>
        <end position="818"/>
    </location>
</feature>
<accession>A0A3D8VLD7</accession>
<name>A0A3D8VLD7_9GAMM</name>
<dbReference type="Proteomes" id="UP000256829">
    <property type="component" value="Unassembled WGS sequence"/>
</dbReference>
<evidence type="ECO:0000256" key="2">
    <source>
        <dbReference type="RuleBase" id="RU361185"/>
    </source>
</evidence>
<dbReference type="GO" id="GO:0004553">
    <property type="term" value="F:hydrolase activity, hydrolyzing O-glycosyl compounds"/>
    <property type="evidence" value="ECO:0007669"/>
    <property type="project" value="InterPro"/>
</dbReference>
<reference evidence="8 9" key="1">
    <citation type="submission" date="2018-08" db="EMBL/GenBank/DDBJ databases">
        <title>Lysobacter soli KCTC 22011, whole genome shotgun sequence.</title>
        <authorList>
            <person name="Zhang X."/>
            <person name="Feng G."/>
            <person name="Zhu H."/>
        </authorList>
    </citation>
    <scope>NUCLEOTIDE SEQUENCE [LARGE SCALE GENOMIC DNA]</scope>
    <source>
        <strain evidence="8 9">KCTC 22011</strain>
    </source>
</reference>
<dbReference type="AlphaFoldDB" id="A0A3D8VLD7"/>
<dbReference type="SUPFAM" id="SSF51011">
    <property type="entry name" value="Glycosyl hydrolase domain"/>
    <property type="match status" value="1"/>
</dbReference>
<evidence type="ECO:0000256" key="1">
    <source>
        <dbReference type="ARBA" id="ARBA00007806"/>
    </source>
</evidence>
<dbReference type="Gene3D" id="3.20.20.80">
    <property type="entry name" value="Glycosidases"/>
    <property type="match status" value="1"/>
</dbReference>